<organism evidence="1 2">
    <name type="scientific">Tanacetum coccineum</name>
    <dbReference type="NCBI Taxonomy" id="301880"/>
    <lineage>
        <taxon>Eukaryota</taxon>
        <taxon>Viridiplantae</taxon>
        <taxon>Streptophyta</taxon>
        <taxon>Embryophyta</taxon>
        <taxon>Tracheophyta</taxon>
        <taxon>Spermatophyta</taxon>
        <taxon>Magnoliopsida</taxon>
        <taxon>eudicotyledons</taxon>
        <taxon>Gunneridae</taxon>
        <taxon>Pentapetalae</taxon>
        <taxon>asterids</taxon>
        <taxon>campanulids</taxon>
        <taxon>Asterales</taxon>
        <taxon>Asteraceae</taxon>
        <taxon>Asteroideae</taxon>
        <taxon>Anthemideae</taxon>
        <taxon>Anthemidinae</taxon>
        <taxon>Tanacetum</taxon>
    </lineage>
</organism>
<proteinExistence type="predicted"/>
<reference evidence="1" key="2">
    <citation type="submission" date="2022-01" db="EMBL/GenBank/DDBJ databases">
        <authorList>
            <person name="Yamashiro T."/>
            <person name="Shiraishi A."/>
            <person name="Satake H."/>
            <person name="Nakayama K."/>
        </authorList>
    </citation>
    <scope>NUCLEOTIDE SEQUENCE</scope>
</reference>
<name>A0ABQ4WKE2_9ASTR</name>
<evidence type="ECO:0008006" key="3">
    <source>
        <dbReference type="Google" id="ProtNLM"/>
    </source>
</evidence>
<keyword evidence="2" id="KW-1185">Reference proteome</keyword>
<evidence type="ECO:0000313" key="1">
    <source>
        <dbReference type="EMBL" id="GJS53086.1"/>
    </source>
</evidence>
<sequence>MDHKSLHHIFDHNELNMCQRRWIELFSDYDCEIRYHLGKANVVADVLSRKERVKPRGVRAMSMTIQSSVKDKILAAQGEASKVENAQAEMLRDLDQQMEKRADSEGDLRKFSDIGAWEVPSFDKTKPQPQPLPNCPPLDISQGDKRGLEPPIKLHSPDSFRMKVVENLTIHTPSSSLVASSQPNDTYCYYRPCIDNPKRHYGFKPCLLGQSGSLGVDFSNLEMIENDWELESKEASFLEKGLNLPVWPKEIKREGLKK</sequence>
<dbReference type="EMBL" id="BQNB010008700">
    <property type="protein sequence ID" value="GJS53086.1"/>
    <property type="molecule type" value="Genomic_DNA"/>
</dbReference>
<reference evidence="1" key="1">
    <citation type="journal article" date="2022" name="Int. J. Mol. Sci.">
        <title>Draft Genome of Tanacetum Coccineum: Genomic Comparison of Closely Related Tanacetum-Family Plants.</title>
        <authorList>
            <person name="Yamashiro T."/>
            <person name="Shiraishi A."/>
            <person name="Nakayama K."/>
            <person name="Satake H."/>
        </authorList>
    </citation>
    <scope>NUCLEOTIDE SEQUENCE</scope>
</reference>
<evidence type="ECO:0000313" key="2">
    <source>
        <dbReference type="Proteomes" id="UP001151760"/>
    </source>
</evidence>
<accession>A0ABQ4WKE2</accession>
<protein>
    <recommendedName>
        <fullName evidence="3">Reverse transcriptase domain-containing protein</fullName>
    </recommendedName>
</protein>
<comment type="caution">
    <text evidence="1">The sequence shown here is derived from an EMBL/GenBank/DDBJ whole genome shotgun (WGS) entry which is preliminary data.</text>
</comment>
<gene>
    <name evidence="1" type="ORF">Tco_0626448</name>
</gene>
<dbReference type="Proteomes" id="UP001151760">
    <property type="component" value="Unassembled WGS sequence"/>
</dbReference>